<dbReference type="PROSITE" id="PS51826">
    <property type="entry name" value="PSBD"/>
    <property type="match status" value="2"/>
</dbReference>
<dbReference type="Pfam" id="PF00364">
    <property type="entry name" value="Biotin_lipoyl"/>
    <property type="match status" value="1"/>
</dbReference>
<comment type="caution">
    <text evidence="9">The sequence shown here is derived from an EMBL/GenBank/DDBJ whole genome shotgun (WGS) entry which is preliminary data.</text>
</comment>
<dbReference type="GO" id="GO:0005737">
    <property type="term" value="C:cytoplasm"/>
    <property type="evidence" value="ECO:0007669"/>
    <property type="project" value="TreeGrafter"/>
</dbReference>
<dbReference type="InterPro" id="IPR001078">
    <property type="entry name" value="2-oxoacid_DH_actylTfrase"/>
</dbReference>
<dbReference type="CDD" id="cd06849">
    <property type="entry name" value="lipoyl_domain"/>
    <property type="match status" value="1"/>
</dbReference>
<dbReference type="PANTHER" id="PTHR43178">
    <property type="entry name" value="DIHYDROLIPOAMIDE ACETYLTRANSFERASE COMPONENT OF PYRUVATE DEHYDROGENASE COMPLEX"/>
    <property type="match status" value="1"/>
</dbReference>
<evidence type="ECO:0000256" key="5">
    <source>
        <dbReference type="ARBA" id="ARBA00023315"/>
    </source>
</evidence>
<evidence type="ECO:0000256" key="1">
    <source>
        <dbReference type="ARBA" id="ARBA00001938"/>
    </source>
</evidence>
<dbReference type="PANTHER" id="PTHR43178:SF5">
    <property type="entry name" value="LIPOAMIDE ACYLTRANSFERASE COMPONENT OF BRANCHED-CHAIN ALPHA-KETO ACID DEHYDROGENASE COMPLEX, MITOCHONDRIAL"/>
    <property type="match status" value="1"/>
</dbReference>
<dbReference type="EC" id="2.3.1.-" evidence="6"/>
<evidence type="ECO:0000259" key="7">
    <source>
        <dbReference type="PROSITE" id="PS50968"/>
    </source>
</evidence>
<comment type="similarity">
    <text evidence="2 6">Belongs to the 2-oxoacid dehydrogenase family.</text>
</comment>
<dbReference type="InterPro" id="IPR023213">
    <property type="entry name" value="CAT-like_dom_sf"/>
</dbReference>
<dbReference type="PROSITE" id="PS50968">
    <property type="entry name" value="BIOTINYL_LIPOYL"/>
    <property type="match status" value="1"/>
</dbReference>
<dbReference type="EMBL" id="PGTK01000004">
    <property type="protein sequence ID" value="PJF31242.1"/>
    <property type="molecule type" value="Genomic_DNA"/>
</dbReference>
<dbReference type="Proteomes" id="UP000228921">
    <property type="component" value="Unassembled WGS sequence"/>
</dbReference>
<evidence type="ECO:0000313" key="10">
    <source>
        <dbReference type="Proteomes" id="UP000228921"/>
    </source>
</evidence>
<reference evidence="9 10" key="1">
    <citation type="submission" date="2017-11" db="EMBL/GenBank/DDBJ databases">
        <title>Evolution of Phototrophy in the Chloroflexi Phylum Driven by Horizontal Gene Transfer.</title>
        <authorList>
            <person name="Ward L.M."/>
            <person name="Hemp J."/>
            <person name="Shih P.M."/>
            <person name="Mcglynn S.E."/>
            <person name="Fischer W."/>
        </authorList>
    </citation>
    <scope>NUCLEOTIDE SEQUENCE [LARGE SCALE GENOMIC DNA]</scope>
    <source>
        <strain evidence="9">CP2_2F</strain>
    </source>
</reference>
<dbReference type="GO" id="GO:0016407">
    <property type="term" value="F:acetyltransferase activity"/>
    <property type="evidence" value="ECO:0007669"/>
    <property type="project" value="TreeGrafter"/>
</dbReference>
<evidence type="ECO:0000313" key="9">
    <source>
        <dbReference type="EMBL" id="PJF31242.1"/>
    </source>
</evidence>
<evidence type="ECO:0000256" key="4">
    <source>
        <dbReference type="ARBA" id="ARBA00022823"/>
    </source>
</evidence>
<proteinExistence type="inferred from homology"/>
<feature type="domain" description="Peripheral subunit-binding (PSBD)" evidence="8">
    <location>
        <begin position="112"/>
        <end position="149"/>
    </location>
</feature>
<feature type="domain" description="Lipoyl-binding" evidence="7">
    <location>
        <begin position="1"/>
        <end position="76"/>
    </location>
</feature>
<evidence type="ECO:0000256" key="6">
    <source>
        <dbReference type="RuleBase" id="RU003423"/>
    </source>
</evidence>
<dbReference type="AlphaFoldDB" id="A0A2M8P118"/>
<dbReference type="SUPFAM" id="SSF47005">
    <property type="entry name" value="Peripheral subunit-binding domain of 2-oxo acid dehydrogenase complex"/>
    <property type="match status" value="2"/>
</dbReference>
<evidence type="ECO:0000259" key="8">
    <source>
        <dbReference type="PROSITE" id="PS51826"/>
    </source>
</evidence>
<dbReference type="InterPro" id="IPR050743">
    <property type="entry name" value="2-oxoacid_DH_E2_comp"/>
</dbReference>
<keyword evidence="4 6" id="KW-0450">Lipoyl</keyword>
<dbReference type="Pfam" id="PF00198">
    <property type="entry name" value="2-oxoacid_dh"/>
    <property type="match status" value="1"/>
</dbReference>
<gene>
    <name evidence="9" type="ORF">CUN51_05085</name>
</gene>
<sequence>MPNLLMPKLGLTMTEATLTEWLKREGDYVREGEPLFIFETDKSTLEFEAPASGILTRILVKAGETVPVYTVVGVIGEPSQDPAPNSAPILAQSGVSGGPGAVAVPEAASRVRATPRAKRLARQHGIDLSAIRGSGEFGRIHEADVRAALQKAPVVTPLARRIAQAHALDLTTVQGSGRDGKILRADVEAQLAAQAAESAQPAESADSAQIAPFTPIRALTARRMAQSHAEVAPVTLTTEADAVNLVAAREQLSALLGEKLSYNALFIAIAARALREYPDLNATFTPSGLRHNAAINIGLAVDTDRGLIVPVVPSADERALDDIHQRLKALIERAQAGKSLPADLEGGTFTITNLGAFEVDLFTPIVVLPQVAILGIGRIVEKVVPHDGAVVIRPRLALSLTFDHRAVDGAPAARFFKRLKTLIENPLALLLSGRK</sequence>
<dbReference type="InterPro" id="IPR036625">
    <property type="entry name" value="E3-bd_dom_sf"/>
</dbReference>
<dbReference type="Gene3D" id="3.30.559.10">
    <property type="entry name" value="Chloramphenicol acetyltransferase-like domain"/>
    <property type="match status" value="1"/>
</dbReference>
<dbReference type="SUPFAM" id="SSF51230">
    <property type="entry name" value="Single hybrid motif"/>
    <property type="match status" value="1"/>
</dbReference>
<dbReference type="GO" id="GO:0031405">
    <property type="term" value="F:lipoic acid binding"/>
    <property type="evidence" value="ECO:0007669"/>
    <property type="project" value="TreeGrafter"/>
</dbReference>
<dbReference type="InterPro" id="IPR003016">
    <property type="entry name" value="2-oxoA_DH_lipoyl-BS"/>
</dbReference>
<keyword evidence="5 6" id="KW-0012">Acyltransferase</keyword>
<dbReference type="Gene3D" id="4.10.320.10">
    <property type="entry name" value="E3-binding domain"/>
    <property type="match status" value="2"/>
</dbReference>
<dbReference type="InterPro" id="IPR004167">
    <property type="entry name" value="PSBD"/>
</dbReference>
<comment type="cofactor">
    <cofactor evidence="1 6">
        <name>(R)-lipoate</name>
        <dbReference type="ChEBI" id="CHEBI:83088"/>
    </cofactor>
</comment>
<dbReference type="Gene3D" id="2.40.50.100">
    <property type="match status" value="1"/>
</dbReference>
<dbReference type="InterPro" id="IPR011053">
    <property type="entry name" value="Single_hybrid_motif"/>
</dbReference>
<organism evidence="9 10">
    <name type="scientific">Candidatus Thermofonsia Clade 1 bacterium</name>
    <dbReference type="NCBI Taxonomy" id="2364210"/>
    <lineage>
        <taxon>Bacteria</taxon>
        <taxon>Bacillati</taxon>
        <taxon>Chloroflexota</taxon>
        <taxon>Candidatus Thermofontia</taxon>
        <taxon>Candidatus Thermofonsia Clade 1</taxon>
    </lineage>
</organism>
<evidence type="ECO:0000256" key="2">
    <source>
        <dbReference type="ARBA" id="ARBA00007317"/>
    </source>
</evidence>
<dbReference type="PROSITE" id="PS00189">
    <property type="entry name" value="LIPOYL"/>
    <property type="match status" value="1"/>
</dbReference>
<protein>
    <recommendedName>
        <fullName evidence="6">Dihydrolipoamide acetyltransferase component of pyruvate dehydrogenase complex</fullName>
        <ecNumber evidence="6">2.3.1.-</ecNumber>
    </recommendedName>
</protein>
<dbReference type="InterPro" id="IPR000089">
    <property type="entry name" value="Biotin_lipoyl"/>
</dbReference>
<evidence type="ECO:0000256" key="3">
    <source>
        <dbReference type="ARBA" id="ARBA00022679"/>
    </source>
</evidence>
<dbReference type="SUPFAM" id="SSF52777">
    <property type="entry name" value="CoA-dependent acyltransferases"/>
    <property type="match status" value="1"/>
</dbReference>
<dbReference type="Pfam" id="PF02817">
    <property type="entry name" value="E3_binding"/>
    <property type="match status" value="2"/>
</dbReference>
<keyword evidence="3 6" id="KW-0808">Transferase</keyword>
<name>A0A2M8P118_9CHLR</name>
<feature type="domain" description="Peripheral subunit-binding (PSBD)" evidence="8">
    <location>
        <begin position="154"/>
        <end position="191"/>
    </location>
</feature>
<accession>A0A2M8P118</accession>